<dbReference type="PANTHER" id="PTHR30619:SF1">
    <property type="entry name" value="RECOMBINATION PROTEIN 2"/>
    <property type="match status" value="1"/>
</dbReference>
<dbReference type="Pfam" id="PF13567">
    <property type="entry name" value="DUF4131"/>
    <property type="match status" value="1"/>
</dbReference>
<comment type="caution">
    <text evidence="9">The sequence shown here is derived from an EMBL/GenBank/DDBJ whole genome shotgun (WGS) entry which is preliminary data.</text>
</comment>
<gene>
    <name evidence="9" type="ORF">BTO18_17020</name>
</gene>
<dbReference type="InterPro" id="IPR052159">
    <property type="entry name" value="Competence_DNA_uptake"/>
</dbReference>
<sequence>MKRLQNYLPLHFVVYLILGIYTQFSFQFWHFGFLELLVLVVLLISVLLLTSKKIIRTILAFIIFFFIGISSVYINNDSNYKDYYQNFSSDNNVLVLQVNKVLKTGNYHYKYEVEVRQINQQKTRGKVLLNVAKDSIKKPLQVDEFIFLKTNFSEVPKSLNPHQFDYKLYLKKRGIYQQIYIQSNEFKRINNNGFSLSGLSAKFRSKIQLSLQEHRFSKDEFAIINALLLGQRQEASKELISNYSKAGAIHILAVSGLHVGIILLILTQLLKPLERIKYGKVFKAILIIILLWSFAFIAGLSASVVRAVTMFTFIALGASFKKKKVNEFSLISSMFLLLICKPMFLFDIGFQLSYLAVFGIIWVYPSIHQLYKSRFFIDKKAWEIICVSCAAQIGVLPLSLYYFHQFPGLFFLANLFIIPFLSAILIGGIVIISLSLIGFLPQFLASAYGFVIATMNNFIAWISKQEQFLFSEISLSFLMLISLYVLIIFSISFFIKKTAKRLLYFLVAFVIVQSVVLYENHQRNSVEEFIVFHKSRSSILGQRFGKNQLILHDIDTPKIVKLNAIQSYRIDENVHQSYKRQHQNIYRFKNENILVIDSLGVYQLNNVKSSIVILQYSPKINLERMIKTIQPKKIVADGSNYKSYVKRWQEIAKKQKTPFHYTGEDGAFKY</sequence>
<evidence type="ECO:0000313" key="10">
    <source>
        <dbReference type="Proteomes" id="UP000238882"/>
    </source>
</evidence>
<dbReference type="NCBIfam" id="TIGR00360">
    <property type="entry name" value="ComEC_N-term"/>
    <property type="match status" value="1"/>
</dbReference>
<evidence type="ECO:0000256" key="3">
    <source>
        <dbReference type="ARBA" id="ARBA00022692"/>
    </source>
</evidence>
<feature type="transmembrane region" description="Helical" evidence="6">
    <location>
        <begin position="7"/>
        <end position="24"/>
    </location>
</feature>
<dbReference type="InterPro" id="IPR004477">
    <property type="entry name" value="ComEC_N"/>
</dbReference>
<comment type="subcellular location">
    <subcellularLocation>
        <location evidence="1">Cell membrane</location>
        <topology evidence="1">Multi-pass membrane protein</topology>
    </subcellularLocation>
</comment>
<feature type="domain" description="ComEC/Rec2-related protein" evidence="7">
    <location>
        <begin position="227"/>
        <end position="491"/>
    </location>
</feature>
<feature type="domain" description="DUF4131" evidence="8">
    <location>
        <begin position="36"/>
        <end position="185"/>
    </location>
</feature>
<evidence type="ECO:0000259" key="8">
    <source>
        <dbReference type="Pfam" id="PF13567"/>
    </source>
</evidence>
<feature type="transmembrane region" description="Helical" evidence="6">
    <location>
        <begin position="281"/>
        <end position="298"/>
    </location>
</feature>
<evidence type="ECO:0000256" key="2">
    <source>
        <dbReference type="ARBA" id="ARBA00022475"/>
    </source>
</evidence>
<feature type="transmembrane region" description="Helical" evidence="6">
    <location>
        <begin position="30"/>
        <end position="50"/>
    </location>
</feature>
<feature type="transmembrane region" description="Helical" evidence="6">
    <location>
        <begin position="57"/>
        <end position="74"/>
    </location>
</feature>
<dbReference type="PANTHER" id="PTHR30619">
    <property type="entry name" value="DNA INTERNALIZATION/COMPETENCE PROTEIN COMEC/REC2"/>
    <property type="match status" value="1"/>
</dbReference>
<evidence type="ECO:0000313" key="9">
    <source>
        <dbReference type="EMBL" id="PQJ80768.1"/>
    </source>
</evidence>
<dbReference type="RefSeq" id="WP_105017375.1">
    <property type="nucleotide sequence ID" value="NZ_MSCN01000001.1"/>
</dbReference>
<feature type="transmembrane region" description="Helical" evidence="6">
    <location>
        <begin position="443"/>
        <end position="463"/>
    </location>
</feature>
<dbReference type="Proteomes" id="UP000238882">
    <property type="component" value="Unassembled WGS sequence"/>
</dbReference>
<keyword evidence="4 6" id="KW-1133">Transmembrane helix</keyword>
<feature type="transmembrane region" description="Helical" evidence="6">
    <location>
        <begin position="247"/>
        <end position="269"/>
    </location>
</feature>
<dbReference type="OrthoDB" id="9761531at2"/>
<dbReference type="InterPro" id="IPR025405">
    <property type="entry name" value="DUF4131"/>
</dbReference>
<keyword evidence="2" id="KW-1003">Cell membrane</keyword>
<evidence type="ECO:0000256" key="4">
    <source>
        <dbReference type="ARBA" id="ARBA00022989"/>
    </source>
</evidence>
<dbReference type="EMBL" id="MSCN01000001">
    <property type="protein sequence ID" value="PQJ80768.1"/>
    <property type="molecule type" value="Genomic_DNA"/>
</dbReference>
<keyword evidence="3 6" id="KW-0812">Transmembrane</keyword>
<evidence type="ECO:0000259" key="7">
    <source>
        <dbReference type="Pfam" id="PF03772"/>
    </source>
</evidence>
<keyword evidence="10" id="KW-1185">Reference proteome</keyword>
<protein>
    <submittedName>
        <fullName evidence="9">Competence protein</fullName>
    </submittedName>
</protein>
<feature type="transmembrane region" description="Helical" evidence="6">
    <location>
        <begin position="502"/>
        <end position="518"/>
    </location>
</feature>
<feature type="transmembrane region" description="Helical" evidence="6">
    <location>
        <begin position="352"/>
        <end position="371"/>
    </location>
</feature>
<proteinExistence type="predicted"/>
<evidence type="ECO:0000256" key="5">
    <source>
        <dbReference type="ARBA" id="ARBA00023136"/>
    </source>
</evidence>
<evidence type="ECO:0000256" key="1">
    <source>
        <dbReference type="ARBA" id="ARBA00004651"/>
    </source>
</evidence>
<feature type="transmembrane region" description="Helical" evidence="6">
    <location>
        <begin position="409"/>
        <end position="436"/>
    </location>
</feature>
<feature type="transmembrane region" description="Helical" evidence="6">
    <location>
        <begin position="383"/>
        <end position="403"/>
    </location>
</feature>
<keyword evidence="5 6" id="KW-0472">Membrane</keyword>
<evidence type="ECO:0000256" key="6">
    <source>
        <dbReference type="SAM" id="Phobius"/>
    </source>
</evidence>
<dbReference type="AlphaFoldDB" id="A0A2S7WT40"/>
<dbReference type="Pfam" id="PF03772">
    <property type="entry name" value="Competence"/>
    <property type="match status" value="1"/>
</dbReference>
<feature type="transmembrane region" description="Helical" evidence="6">
    <location>
        <begin position="475"/>
        <end position="495"/>
    </location>
</feature>
<dbReference type="GO" id="GO:0005886">
    <property type="term" value="C:plasma membrane"/>
    <property type="evidence" value="ECO:0007669"/>
    <property type="project" value="UniProtKB-SubCell"/>
</dbReference>
<accession>A0A2S7WT40</accession>
<reference evidence="9 10" key="1">
    <citation type="submission" date="2016-12" db="EMBL/GenBank/DDBJ databases">
        <title>Trade-off between light-utilization and light-protection in marine flavobacteria.</title>
        <authorList>
            <person name="Kumagai Y."/>
            <person name="Yoshizawa S."/>
            <person name="Kogure K."/>
            <person name="Iwasaki W."/>
        </authorList>
    </citation>
    <scope>NUCLEOTIDE SEQUENCE [LARGE SCALE GENOMIC DNA]</scope>
    <source>
        <strain evidence="9 10">NBRC 108759</strain>
    </source>
</reference>
<name>A0A2S7WT40_9FLAO</name>
<organism evidence="9 10">
    <name type="scientific">Polaribacter porphyrae</name>
    <dbReference type="NCBI Taxonomy" id="1137780"/>
    <lineage>
        <taxon>Bacteria</taxon>
        <taxon>Pseudomonadati</taxon>
        <taxon>Bacteroidota</taxon>
        <taxon>Flavobacteriia</taxon>
        <taxon>Flavobacteriales</taxon>
        <taxon>Flavobacteriaceae</taxon>
    </lineage>
</organism>